<reference evidence="1" key="1">
    <citation type="journal article" date="2020" name="Stud. Mycol.">
        <title>101 Dothideomycetes genomes: a test case for predicting lifestyles and emergence of pathogens.</title>
        <authorList>
            <person name="Haridas S."/>
            <person name="Albert R."/>
            <person name="Binder M."/>
            <person name="Bloem J."/>
            <person name="Labutti K."/>
            <person name="Salamov A."/>
            <person name="Andreopoulos B."/>
            <person name="Baker S."/>
            <person name="Barry K."/>
            <person name="Bills G."/>
            <person name="Bluhm B."/>
            <person name="Cannon C."/>
            <person name="Castanera R."/>
            <person name="Culley D."/>
            <person name="Daum C."/>
            <person name="Ezra D."/>
            <person name="Gonzalez J."/>
            <person name="Henrissat B."/>
            <person name="Kuo A."/>
            <person name="Liang C."/>
            <person name="Lipzen A."/>
            <person name="Lutzoni F."/>
            <person name="Magnuson J."/>
            <person name="Mondo S."/>
            <person name="Nolan M."/>
            <person name="Ohm R."/>
            <person name="Pangilinan J."/>
            <person name="Park H.-J."/>
            <person name="Ramirez L."/>
            <person name="Alfaro M."/>
            <person name="Sun H."/>
            <person name="Tritt A."/>
            <person name="Yoshinaga Y."/>
            <person name="Zwiers L.-H."/>
            <person name="Turgeon B."/>
            <person name="Goodwin S."/>
            <person name="Spatafora J."/>
            <person name="Crous P."/>
            <person name="Grigoriev I."/>
        </authorList>
    </citation>
    <scope>NUCLEOTIDE SEQUENCE</scope>
    <source>
        <strain evidence="1">CBS 125425</strain>
    </source>
</reference>
<evidence type="ECO:0000313" key="2">
    <source>
        <dbReference type="Proteomes" id="UP000799444"/>
    </source>
</evidence>
<organism evidence="1 2">
    <name type="scientific">Polyplosphaeria fusca</name>
    <dbReference type="NCBI Taxonomy" id="682080"/>
    <lineage>
        <taxon>Eukaryota</taxon>
        <taxon>Fungi</taxon>
        <taxon>Dikarya</taxon>
        <taxon>Ascomycota</taxon>
        <taxon>Pezizomycotina</taxon>
        <taxon>Dothideomycetes</taxon>
        <taxon>Pleosporomycetidae</taxon>
        <taxon>Pleosporales</taxon>
        <taxon>Tetraplosphaeriaceae</taxon>
        <taxon>Polyplosphaeria</taxon>
    </lineage>
</organism>
<sequence length="81" mass="9091">MKQGPWTQVLTCTFTPPRGTDMHNIKDFSVHRRLLRILVVWVFGSRLSEGALAETTGIGWGLDDLDSQLRVGLDKLGVRLL</sequence>
<evidence type="ECO:0000313" key="1">
    <source>
        <dbReference type="EMBL" id="KAF2734655.1"/>
    </source>
</evidence>
<dbReference type="AlphaFoldDB" id="A0A9P4V3T7"/>
<keyword evidence="2" id="KW-1185">Reference proteome</keyword>
<dbReference type="Proteomes" id="UP000799444">
    <property type="component" value="Unassembled WGS sequence"/>
</dbReference>
<comment type="caution">
    <text evidence="1">The sequence shown here is derived from an EMBL/GenBank/DDBJ whole genome shotgun (WGS) entry which is preliminary data.</text>
</comment>
<name>A0A9P4V3T7_9PLEO</name>
<gene>
    <name evidence="1" type="ORF">EJ04DRAFT_231139</name>
</gene>
<proteinExistence type="predicted"/>
<protein>
    <submittedName>
        <fullName evidence="1">Uncharacterized protein</fullName>
    </submittedName>
</protein>
<accession>A0A9P4V3T7</accession>
<dbReference type="EMBL" id="ML996145">
    <property type="protein sequence ID" value="KAF2734655.1"/>
    <property type="molecule type" value="Genomic_DNA"/>
</dbReference>